<dbReference type="SUPFAM" id="SSF46689">
    <property type="entry name" value="Homeodomain-like"/>
    <property type="match status" value="1"/>
</dbReference>
<evidence type="ECO:0000313" key="6">
    <source>
        <dbReference type="Proteomes" id="UP001589867"/>
    </source>
</evidence>
<dbReference type="Proteomes" id="UP001589867">
    <property type="component" value="Unassembled WGS sequence"/>
</dbReference>
<dbReference type="PRINTS" id="PR00455">
    <property type="entry name" value="HTHTETR"/>
</dbReference>
<dbReference type="Gene3D" id="1.10.357.10">
    <property type="entry name" value="Tetracycline Repressor, domain 2"/>
    <property type="match status" value="1"/>
</dbReference>
<comment type="caution">
    <text evidence="5">The sequence shown here is derived from an EMBL/GenBank/DDBJ whole genome shotgun (WGS) entry which is preliminary data.</text>
</comment>
<name>A0ABV6MGK3_9ACTN</name>
<feature type="domain" description="HTH tetR-type" evidence="4">
    <location>
        <begin position="26"/>
        <end position="86"/>
    </location>
</feature>
<evidence type="ECO:0000256" key="2">
    <source>
        <dbReference type="PROSITE-ProRule" id="PRU00335"/>
    </source>
</evidence>
<dbReference type="RefSeq" id="WP_377261621.1">
    <property type="nucleotide sequence ID" value="NZ_JBHLUH010000089.1"/>
</dbReference>
<dbReference type="Pfam" id="PF00440">
    <property type="entry name" value="TetR_N"/>
    <property type="match status" value="1"/>
</dbReference>
<organism evidence="5 6">
    <name type="scientific">Phytohabitans kaempferiae</name>
    <dbReference type="NCBI Taxonomy" id="1620943"/>
    <lineage>
        <taxon>Bacteria</taxon>
        <taxon>Bacillati</taxon>
        <taxon>Actinomycetota</taxon>
        <taxon>Actinomycetes</taxon>
        <taxon>Micromonosporales</taxon>
        <taxon>Micromonosporaceae</taxon>
    </lineage>
</organism>
<dbReference type="InterPro" id="IPR001647">
    <property type="entry name" value="HTH_TetR"/>
</dbReference>
<feature type="region of interest" description="Disordered" evidence="3">
    <location>
        <begin position="1"/>
        <end position="25"/>
    </location>
</feature>
<dbReference type="PANTHER" id="PTHR30055">
    <property type="entry name" value="HTH-TYPE TRANSCRIPTIONAL REGULATOR RUTR"/>
    <property type="match status" value="1"/>
</dbReference>
<dbReference type="InterPro" id="IPR009057">
    <property type="entry name" value="Homeodomain-like_sf"/>
</dbReference>
<dbReference type="InterPro" id="IPR023772">
    <property type="entry name" value="DNA-bd_HTH_TetR-type_CS"/>
</dbReference>
<dbReference type="Pfam" id="PF17918">
    <property type="entry name" value="TetR_C_15"/>
    <property type="match status" value="1"/>
</dbReference>
<accession>A0ABV6MGK3</accession>
<proteinExistence type="predicted"/>
<evidence type="ECO:0000313" key="5">
    <source>
        <dbReference type="EMBL" id="MFC0533689.1"/>
    </source>
</evidence>
<keyword evidence="1 2" id="KW-0238">DNA-binding</keyword>
<dbReference type="PROSITE" id="PS01081">
    <property type="entry name" value="HTH_TETR_1"/>
    <property type="match status" value="1"/>
</dbReference>
<evidence type="ECO:0000259" key="4">
    <source>
        <dbReference type="PROSITE" id="PS50977"/>
    </source>
</evidence>
<dbReference type="EMBL" id="JBHLUH010000089">
    <property type="protein sequence ID" value="MFC0533689.1"/>
    <property type="molecule type" value="Genomic_DNA"/>
</dbReference>
<protein>
    <submittedName>
        <fullName evidence="5">TetR/AcrR family transcriptional regulator</fullName>
    </submittedName>
</protein>
<dbReference type="PROSITE" id="PS50977">
    <property type="entry name" value="HTH_TETR_2"/>
    <property type="match status" value="1"/>
</dbReference>
<evidence type="ECO:0000256" key="1">
    <source>
        <dbReference type="ARBA" id="ARBA00023125"/>
    </source>
</evidence>
<reference evidence="5 6" key="1">
    <citation type="submission" date="2024-09" db="EMBL/GenBank/DDBJ databases">
        <authorList>
            <person name="Sun Q."/>
            <person name="Mori K."/>
        </authorList>
    </citation>
    <scope>NUCLEOTIDE SEQUENCE [LARGE SCALE GENOMIC DNA]</scope>
    <source>
        <strain evidence="5 6">TBRC 3947</strain>
    </source>
</reference>
<gene>
    <name evidence="5" type="ORF">ACFFIA_39405</name>
</gene>
<keyword evidence="6" id="KW-1185">Reference proteome</keyword>
<feature type="DNA-binding region" description="H-T-H motif" evidence="2">
    <location>
        <begin position="49"/>
        <end position="68"/>
    </location>
</feature>
<sequence length="215" mass="22450">MAPRGVTPDSGPDRPAGTRRRQARGERRIGEILDAAAEVFADAGYEAATTNAIAARAGISPGSLYQFFGNKEAVAQALADRFAAQMRDAHAIAFDATDFAAIDLDAVLDRVVDPIVAFNLANPGFKALFARPDMPAGLAGAAQAIQGALLGRVEGIIAARAAGLPEDERARTARVAIQIFQAMVPMVVAARGDERAATVAELKKVLRGYLAPVIG</sequence>
<evidence type="ECO:0000256" key="3">
    <source>
        <dbReference type="SAM" id="MobiDB-lite"/>
    </source>
</evidence>
<dbReference type="InterPro" id="IPR050109">
    <property type="entry name" value="HTH-type_TetR-like_transc_reg"/>
</dbReference>
<dbReference type="InterPro" id="IPR041669">
    <property type="entry name" value="TetR_C_15"/>
</dbReference>
<dbReference type="PANTHER" id="PTHR30055:SF226">
    <property type="entry name" value="HTH-TYPE TRANSCRIPTIONAL REGULATOR PKSA"/>
    <property type="match status" value="1"/>
</dbReference>